<sequence>MTYATHPAPSPAQIDIHIAGMCPDAAQPPLIDAHQGVGAGWCLEVAQWAIRHKGCDRLVTFFDLDRHVCEIGASWPFDHPEPQVEVMGLAFQLLQIALADTSAAVGDG</sequence>
<gene>
    <name evidence="1" type="ORF">CARN2_2780</name>
</gene>
<comment type="caution">
    <text evidence="1">The sequence shown here is derived from an EMBL/GenBank/DDBJ whole genome shotgun (WGS) entry which is preliminary data.</text>
</comment>
<dbReference type="AlphaFoldDB" id="E6PQV4"/>
<protein>
    <submittedName>
        <fullName evidence="1">Uncharacterized protein</fullName>
    </submittedName>
</protein>
<reference evidence="1" key="1">
    <citation type="submission" date="2009-10" db="EMBL/GenBank/DDBJ databases">
        <title>Diversity of trophic interactions inside an arsenic-rich microbial ecosystem.</title>
        <authorList>
            <person name="Bertin P.N."/>
            <person name="Heinrich-Salmeron A."/>
            <person name="Pelletier E."/>
            <person name="Goulhen-Chollet F."/>
            <person name="Arsene-Ploetze F."/>
            <person name="Gallien S."/>
            <person name="Calteau A."/>
            <person name="Vallenet D."/>
            <person name="Casiot C."/>
            <person name="Chane-Woon-Ming B."/>
            <person name="Giloteaux L."/>
            <person name="Barakat M."/>
            <person name="Bonnefoy V."/>
            <person name="Bruneel O."/>
            <person name="Chandler M."/>
            <person name="Cleiss J."/>
            <person name="Duran R."/>
            <person name="Elbaz-Poulichet F."/>
            <person name="Fonknechten N."/>
            <person name="Lauga B."/>
            <person name="Mornico D."/>
            <person name="Ortet P."/>
            <person name="Schaeffer C."/>
            <person name="Siguier P."/>
            <person name="Alexander Thil Smith A."/>
            <person name="Van Dorsselaer A."/>
            <person name="Weissenbach J."/>
            <person name="Medigue C."/>
            <person name="Le Paslier D."/>
        </authorList>
    </citation>
    <scope>NUCLEOTIDE SEQUENCE</scope>
</reference>
<accession>E6PQV4</accession>
<dbReference type="EMBL" id="CABM01000042">
    <property type="protein sequence ID" value="CBH97309.1"/>
    <property type="molecule type" value="Genomic_DNA"/>
</dbReference>
<proteinExistence type="predicted"/>
<name>E6PQV4_9ZZZZ</name>
<evidence type="ECO:0000313" key="1">
    <source>
        <dbReference type="EMBL" id="CBH97309.1"/>
    </source>
</evidence>
<organism evidence="1">
    <name type="scientific">mine drainage metagenome</name>
    <dbReference type="NCBI Taxonomy" id="410659"/>
    <lineage>
        <taxon>unclassified sequences</taxon>
        <taxon>metagenomes</taxon>
        <taxon>ecological metagenomes</taxon>
    </lineage>
</organism>